<organism evidence="2 3">
    <name type="scientific">Apteryx mantelli</name>
    <name type="common">North Island brown kiwi</name>
    <dbReference type="NCBI Taxonomy" id="2696672"/>
    <lineage>
        <taxon>Eukaryota</taxon>
        <taxon>Metazoa</taxon>
        <taxon>Chordata</taxon>
        <taxon>Craniata</taxon>
        <taxon>Vertebrata</taxon>
        <taxon>Euteleostomi</taxon>
        <taxon>Archelosauria</taxon>
        <taxon>Archosauria</taxon>
        <taxon>Dinosauria</taxon>
        <taxon>Saurischia</taxon>
        <taxon>Theropoda</taxon>
        <taxon>Coelurosauria</taxon>
        <taxon>Aves</taxon>
        <taxon>Palaeognathae</taxon>
        <taxon>Apterygiformes</taxon>
        <taxon>Apterygidae</taxon>
        <taxon>Apteryx</taxon>
    </lineage>
</organism>
<sequence>MEQNMAVSSVPVSCENIFLFQIYQYLRGRCPRRNRGYSHEISSHHGGGYGSSGGVSNLQGHGSFFCGGEGSVIYSRGVSPCPSMTASSTYGIGRGYGHGSDGSVVVVSGDSSGSPAWGTARGSVCDTGGGPRYSIEDSGNIVSSGGGGGSSCYSGRLDYSSYGCDASRDKSIMGGGSGYCGGPEISSGGSGSSQSMQQKCPVVVPDIKSRQTKQDCHWPASQKK</sequence>
<evidence type="ECO:0000256" key="1">
    <source>
        <dbReference type="SAM" id="MobiDB-lite"/>
    </source>
</evidence>
<gene>
    <name evidence="3" type="primary">LOC106484272</name>
</gene>
<proteinExistence type="predicted"/>
<evidence type="ECO:0000313" key="2">
    <source>
        <dbReference type="Proteomes" id="UP001652627"/>
    </source>
</evidence>
<accession>A0A8B7IHY3</accession>
<dbReference type="AlphaFoldDB" id="A0A8B7IHY3"/>
<protein>
    <submittedName>
        <fullName evidence="3">Loricrin-like</fullName>
    </submittedName>
</protein>
<keyword evidence="2" id="KW-1185">Reference proteome</keyword>
<reference evidence="3" key="1">
    <citation type="submission" date="2025-08" db="UniProtKB">
        <authorList>
            <consortium name="RefSeq"/>
        </authorList>
    </citation>
    <scope>IDENTIFICATION</scope>
    <source>
        <tissue evidence="3">Blood</tissue>
    </source>
</reference>
<feature type="region of interest" description="Disordered" evidence="1">
    <location>
        <begin position="184"/>
        <end position="204"/>
    </location>
</feature>
<name>A0A8B7IHY3_9AVES</name>
<dbReference type="OrthoDB" id="9218654at2759"/>
<dbReference type="RefSeq" id="XP_013797879.2">
    <property type="nucleotide sequence ID" value="XM_013942425.2"/>
</dbReference>
<dbReference type="KEGG" id="aam:106484272"/>
<dbReference type="GeneID" id="106484272"/>
<dbReference type="Proteomes" id="UP001652627">
    <property type="component" value="Chromosome 31"/>
</dbReference>
<evidence type="ECO:0000313" key="3">
    <source>
        <dbReference type="RefSeq" id="XP_013797879.2"/>
    </source>
</evidence>